<comment type="function">
    <text evidence="10">Ligand for members of the frizzled family of seven transmembrane receptors.</text>
</comment>
<evidence type="ECO:0000256" key="2">
    <source>
        <dbReference type="ARBA" id="ARBA00005683"/>
    </source>
</evidence>
<keyword evidence="6 10" id="KW-0879">Wnt signaling pathway</keyword>
<keyword evidence="5" id="KW-0272">Extracellular matrix</keyword>
<dbReference type="InterPro" id="IPR043158">
    <property type="entry name" value="Wnt_C"/>
</dbReference>
<dbReference type="PANTHER" id="PTHR12027">
    <property type="entry name" value="WNT RELATED"/>
    <property type="match status" value="1"/>
</dbReference>
<name>A0A8J1UE71_OWEFU</name>
<evidence type="ECO:0000256" key="1">
    <source>
        <dbReference type="ARBA" id="ARBA00004498"/>
    </source>
</evidence>
<reference evidence="11" key="1">
    <citation type="submission" date="2022-03" db="EMBL/GenBank/DDBJ databases">
        <authorList>
            <person name="Martin C."/>
        </authorList>
    </citation>
    <scope>NUCLEOTIDE SEQUENCE</scope>
</reference>
<dbReference type="InterPro" id="IPR005817">
    <property type="entry name" value="Wnt"/>
</dbReference>
<dbReference type="Gene3D" id="3.30.2460.20">
    <property type="match status" value="1"/>
</dbReference>
<keyword evidence="9" id="KW-0449">Lipoprotein</keyword>
<evidence type="ECO:0000256" key="5">
    <source>
        <dbReference type="ARBA" id="ARBA00022530"/>
    </source>
</evidence>
<gene>
    <name evidence="11" type="ORF">OFUS_LOCUS622</name>
</gene>
<comment type="subcellular location">
    <subcellularLocation>
        <location evidence="1 10">Secreted</location>
        <location evidence="1 10">Extracellular space</location>
        <location evidence="1 10">Extracellular matrix</location>
    </subcellularLocation>
</comment>
<evidence type="ECO:0000256" key="10">
    <source>
        <dbReference type="RuleBase" id="RU003500"/>
    </source>
</evidence>
<dbReference type="AlphaFoldDB" id="A0A8J1UE71"/>
<keyword evidence="12" id="KW-1185">Reference proteome</keyword>
<evidence type="ECO:0000256" key="9">
    <source>
        <dbReference type="ARBA" id="ARBA00023288"/>
    </source>
</evidence>
<organism evidence="11 12">
    <name type="scientific">Owenia fusiformis</name>
    <name type="common">Polychaete worm</name>
    <dbReference type="NCBI Taxonomy" id="6347"/>
    <lineage>
        <taxon>Eukaryota</taxon>
        <taxon>Metazoa</taxon>
        <taxon>Spiralia</taxon>
        <taxon>Lophotrochozoa</taxon>
        <taxon>Annelida</taxon>
        <taxon>Polychaeta</taxon>
        <taxon>Sedentaria</taxon>
        <taxon>Canalipalpata</taxon>
        <taxon>Sabellida</taxon>
        <taxon>Oweniida</taxon>
        <taxon>Oweniidae</taxon>
        <taxon>Owenia</taxon>
    </lineage>
</organism>
<evidence type="ECO:0000256" key="3">
    <source>
        <dbReference type="ARBA" id="ARBA00022473"/>
    </source>
</evidence>
<dbReference type="GO" id="GO:0005615">
    <property type="term" value="C:extracellular space"/>
    <property type="evidence" value="ECO:0007669"/>
    <property type="project" value="TreeGrafter"/>
</dbReference>
<dbReference type="CDD" id="cd19336">
    <property type="entry name" value="Wnt_Wnt4"/>
    <property type="match status" value="1"/>
</dbReference>
<comment type="similarity">
    <text evidence="2 10">Belongs to the Wnt family.</text>
</comment>
<accession>A0A8J1UE71</accession>
<evidence type="ECO:0000256" key="6">
    <source>
        <dbReference type="ARBA" id="ARBA00022687"/>
    </source>
</evidence>
<evidence type="ECO:0000256" key="8">
    <source>
        <dbReference type="ARBA" id="ARBA00023180"/>
    </source>
</evidence>
<dbReference type="Proteomes" id="UP000749559">
    <property type="component" value="Unassembled WGS sequence"/>
</dbReference>
<evidence type="ECO:0000256" key="4">
    <source>
        <dbReference type="ARBA" id="ARBA00022525"/>
    </source>
</evidence>
<evidence type="ECO:0000256" key="7">
    <source>
        <dbReference type="ARBA" id="ARBA00023157"/>
    </source>
</evidence>
<keyword evidence="7" id="KW-1015">Disulfide bond</keyword>
<protein>
    <recommendedName>
        <fullName evidence="10">Protein Wnt</fullName>
    </recommendedName>
</protein>
<proteinExistence type="inferred from homology"/>
<dbReference type="GO" id="GO:0045165">
    <property type="term" value="P:cell fate commitment"/>
    <property type="evidence" value="ECO:0007669"/>
    <property type="project" value="TreeGrafter"/>
</dbReference>
<dbReference type="GO" id="GO:0005109">
    <property type="term" value="F:frizzled binding"/>
    <property type="evidence" value="ECO:0007669"/>
    <property type="project" value="TreeGrafter"/>
</dbReference>
<dbReference type="EMBL" id="CAIIXF020000001">
    <property type="protein sequence ID" value="CAH1772954.1"/>
    <property type="molecule type" value="Genomic_DNA"/>
</dbReference>
<dbReference type="GO" id="GO:0060070">
    <property type="term" value="P:canonical Wnt signaling pathway"/>
    <property type="evidence" value="ECO:0007669"/>
    <property type="project" value="TreeGrafter"/>
</dbReference>
<sequence length="359" mass="40481">MYYYRTMQKKHLYTLLMFMLLLEECYAAAGIKWLALGLSQTIPRIQDETICDKLTGLVKKQKHICRQQIEVMDSVKLGASMAIKECQFQFRNRRWNCSTVDPVSVFGNILNQGTREVAFVHSISSAGVSHTVTRACSSAKLTKCGCDRTVRGRSSKGFDWAGCSDNIAYGNAFSKTFVDARERGRKGDGGRSLMNLHNNEAGRQVIDDNMRVECKCHGVSGTCELKTCWRAMPTFRTVGEKLKEKFDGATEVEQRRIGTRRQLLPKNPQFKPHTGSDLVYLVPSPDYCEMDPHTGSIGTSGRLCSKASKAIDGCDLMCCGRGFTTRVKTVTERCMCKFHWCCYVKCKECQREVEEHTCL</sequence>
<evidence type="ECO:0000313" key="11">
    <source>
        <dbReference type="EMBL" id="CAH1772954.1"/>
    </source>
</evidence>
<dbReference type="FunFam" id="3.30.2460.20:FF:000001">
    <property type="entry name" value="Wnt homolog"/>
    <property type="match status" value="1"/>
</dbReference>
<keyword evidence="8" id="KW-0325">Glycoprotein</keyword>
<dbReference type="GO" id="GO:0005125">
    <property type="term" value="F:cytokine activity"/>
    <property type="evidence" value="ECO:0007669"/>
    <property type="project" value="TreeGrafter"/>
</dbReference>
<dbReference type="GO" id="GO:0030182">
    <property type="term" value="P:neuron differentiation"/>
    <property type="evidence" value="ECO:0007669"/>
    <property type="project" value="TreeGrafter"/>
</dbReference>
<dbReference type="OrthoDB" id="5945655at2759"/>
<dbReference type="PROSITE" id="PS00246">
    <property type="entry name" value="WNT1"/>
    <property type="match status" value="1"/>
</dbReference>
<dbReference type="Pfam" id="PF00110">
    <property type="entry name" value="wnt"/>
    <property type="match status" value="1"/>
</dbReference>
<comment type="caution">
    <text evidence="11">The sequence shown here is derived from an EMBL/GenBank/DDBJ whole genome shotgun (WGS) entry which is preliminary data.</text>
</comment>
<dbReference type="PANTHER" id="PTHR12027:SF101">
    <property type="entry name" value="PROTEIN WNT-4"/>
    <property type="match status" value="1"/>
</dbReference>
<evidence type="ECO:0000313" key="12">
    <source>
        <dbReference type="Proteomes" id="UP000749559"/>
    </source>
</evidence>
<dbReference type="PRINTS" id="PR01349">
    <property type="entry name" value="WNTPROTEIN"/>
</dbReference>
<dbReference type="InterPro" id="IPR018161">
    <property type="entry name" value="Wnt_CS"/>
</dbReference>
<keyword evidence="4" id="KW-0964">Secreted</keyword>
<dbReference type="SMART" id="SM00097">
    <property type="entry name" value="WNT1"/>
    <property type="match status" value="1"/>
</dbReference>
<keyword evidence="3 10" id="KW-0217">Developmental protein</keyword>